<evidence type="ECO:0000259" key="2">
    <source>
        <dbReference type="Pfam" id="PF07969"/>
    </source>
</evidence>
<dbReference type="KEGG" id="tad:TRIADDRAFT_62051"/>
<dbReference type="PANTHER" id="PTHR22642">
    <property type="entry name" value="IMIDAZOLONEPROPIONASE"/>
    <property type="match status" value="1"/>
</dbReference>
<dbReference type="PANTHER" id="PTHR22642:SF2">
    <property type="entry name" value="PROTEIN LONG AFTER FAR-RED 3"/>
    <property type="match status" value="1"/>
</dbReference>
<dbReference type="eggNOG" id="ENOG502QSHE">
    <property type="taxonomic scope" value="Eukaryota"/>
</dbReference>
<dbReference type="EMBL" id="DS985272">
    <property type="protein sequence ID" value="EDV19489.1"/>
    <property type="molecule type" value="Genomic_DNA"/>
</dbReference>
<dbReference type="Gene3D" id="3.10.310.70">
    <property type="match status" value="1"/>
</dbReference>
<dbReference type="InterPro" id="IPR032466">
    <property type="entry name" value="Metal_Hydrolase"/>
</dbReference>
<evidence type="ECO:0000256" key="1">
    <source>
        <dbReference type="SAM" id="MobiDB-lite"/>
    </source>
</evidence>
<dbReference type="CTD" id="6759219"/>
<feature type="region of interest" description="Disordered" evidence="1">
    <location>
        <begin position="1"/>
        <end position="28"/>
    </location>
</feature>
<dbReference type="Proteomes" id="UP000009022">
    <property type="component" value="Unassembled WGS sequence"/>
</dbReference>
<accession>B3SCP6</accession>
<dbReference type="AlphaFoldDB" id="B3SCP6"/>
<dbReference type="RefSeq" id="XP_002118006.1">
    <property type="nucleotide sequence ID" value="XM_002117970.1"/>
</dbReference>
<dbReference type="Gene3D" id="2.30.40.10">
    <property type="entry name" value="Urease, subunit C, domain 1"/>
    <property type="match status" value="1"/>
</dbReference>
<dbReference type="OMA" id="HEPQMDE"/>
<sequence length="600" mass="67502">MSNVSKSPKDYHSDDLNDRHGEKDRKQFNETVLSQRAQKATPLESSNAEELPVVIYTAKKIYTMNCLQPEATAIAVQGDRIFAVGSEDSIVTGLKAREQSYQIKRDYNDCFFYPGFIESHCHASLEALYFQFHYVGATDRIKCVNGTMVEMKGFNSKQKVLDHLQQVSEASHENIIVAWGYDPTLLLNEASPNIHASEIDFQEGKKVVVMNMSGHIAYINHAVLTEIGYTDKTDIKGVIKDEDGNLTGELQEMTAMAPLFGYYNVDLDDLVRGFRSFATVASSKGVTTLTDLAFGIVNHTWAALQQVTQENNCPVKVNCYMLNGVYDRRGGADGFRALKQSENPKLKLTGVKIISDGSIQGFTGLMRWPYYYTSRDQGLANITPIALDQTVRELVSNDIPCAIHTNGDGSIEMVLDSIERVTRFTPDRDPRFRLEHCQTPTEDHLERMKRYNINANFFVNHIYYWGNVHKNQTIGPDRVEYMNPCATAKKLGITFALHSDSPITAIDPLLMIQNAVVRQTKEGNVIGENERICVYDALRAVTKDAAYLLREERIKGTLAFGKLADIAILEKDVFQVDKEDIHKIVVRATLVNGRVFDHRS</sequence>
<protein>
    <recommendedName>
        <fullName evidence="2">Amidohydrolase 3 domain-containing protein</fullName>
    </recommendedName>
</protein>
<feature type="compositionally biased region" description="Basic and acidic residues" evidence="1">
    <location>
        <begin position="7"/>
        <end position="28"/>
    </location>
</feature>
<dbReference type="PhylomeDB" id="B3SCP6"/>
<gene>
    <name evidence="3" type="ORF">TRIADDRAFT_62051</name>
</gene>
<dbReference type="OrthoDB" id="3501663at2759"/>
<proteinExistence type="predicted"/>
<name>B3SCP6_TRIAD</name>
<dbReference type="SUPFAM" id="SSF51338">
    <property type="entry name" value="Composite domain of metallo-dependent hydrolases"/>
    <property type="match status" value="1"/>
</dbReference>
<keyword evidence="4" id="KW-1185">Reference proteome</keyword>
<dbReference type="HOGENOM" id="CLU_009942_2_0_1"/>
<evidence type="ECO:0000313" key="3">
    <source>
        <dbReference type="EMBL" id="EDV19489.1"/>
    </source>
</evidence>
<dbReference type="InterPro" id="IPR011059">
    <property type="entry name" value="Metal-dep_hydrolase_composite"/>
</dbReference>
<dbReference type="Gene3D" id="3.20.20.140">
    <property type="entry name" value="Metal-dependent hydrolases"/>
    <property type="match status" value="1"/>
</dbReference>
<feature type="domain" description="Amidohydrolase 3" evidence="2">
    <location>
        <begin position="110"/>
        <end position="595"/>
    </location>
</feature>
<dbReference type="Pfam" id="PF07969">
    <property type="entry name" value="Amidohydro_3"/>
    <property type="match status" value="1"/>
</dbReference>
<dbReference type="GO" id="GO:0016810">
    <property type="term" value="F:hydrolase activity, acting on carbon-nitrogen (but not peptide) bonds"/>
    <property type="evidence" value="ECO:0007669"/>
    <property type="project" value="InterPro"/>
</dbReference>
<dbReference type="GeneID" id="6759219"/>
<dbReference type="InParanoid" id="B3SCP6"/>
<organism evidence="3 4">
    <name type="scientific">Trichoplax adhaerens</name>
    <name type="common">Trichoplax reptans</name>
    <dbReference type="NCBI Taxonomy" id="10228"/>
    <lineage>
        <taxon>Eukaryota</taxon>
        <taxon>Metazoa</taxon>
        <taxon>Placozoa</taxon>
        <taxon>Uniplacotomia</taxon>
        <taxon>Trichoplacea</taxon>
        <taxon>Trichoplacidae</taxon>
        <taxon>Trichoplax</taxon>
    </lineage>
</organism>
<dbReference type="InterPro" id="IPR013108">
    <property type="entry name" value="Amidohydro_3"/>
</dbReference>
<evidence type="ECO:0000313" key="4">
    <source>
        <dbReference type="Proteomes" id="UP000009022"/>
    </source>
</evidence>
<dbReference type="InterPro" id="IPR033932">
    <property type="entry name" value="YtcJ-like"/>
</dbReference>
<dbReference type="CDD" id="cd01300">
    <property type="entry name" value="YtcJ_like"/>
    <property type="match status" value="1"/>
</dbReference>
<dbReference type="SUPFAM" id="SSF51556">
    <property type="entry name" value="Metallo-dependent hydrolases"/>
    <property type="match status" value="1"/>
</dbReference>
<reference evidence="3 4" key="1">
    <citation type="journal article" date="2008" name="Nature">
        <title>The Trichoplax genome and the nature of placozoans.</title>
        <authorList>
            <person name="Srivastava M."/>
            <person name="Begovic E."/>
            <person name="Chapman J."/>
            <person name="Putnam N.H."/>
            <person name="Hellsten U."/>
            <person name="Kawashima T."/>
            <person name="Kuo A."/>
            <person name="Mitros T."/>
            <person name="Salamov A."/>
            <person name="Carpenter M.L."/>
            <person name="Signorovitch A.Y."/>
            <person name="Moreno M.A."/>
            <person name="Kamm K."/>
            <person name="Grimwood J."/>
            <person name="Schmutz J."/>
            <person name="Shapiro H."/>
            <person name="Grigoriev I.V."/>
            <person name="Buss L.W."/>
            <person name="Schierwater B."/>
            <person name="Dellaporta S.L."/>
            <person name="Rokhsar D.S."/>
        </authorList>
    </citation>
    <scope>NUCLEOTIDE SEQUENCE [LARGE SCALE GENOMIC DNA]</scope>
    <source>
        <strain evidence="3 4">Grell-BS-1999</strain>
    </source>
</reference>